<keyword evidence="2" id="KW-1185">Reference proteome</keyword>
<reference evidence="1 2" key="1">
    <citation type="journal article" date="2024" name="BMC Genomics">
        <title>De novo assembly and annotation of Popillia japonica's genome with initial clues to its potential as an invasive pest.</title>
        <authorList>
            <person name="Cucini C."/>
            <person name="Boschi S."/>
            <person name="Funari R."/>
            <person name="Cardaioli E."/>
            <person name="Iannotti N."/>
            <person name="Marturano G."/>
            <person name="Paoli F."/>
            <person name="Bruttini M."/>
            <person name="Carapelli A."/>
            <person name="Frati F."/>
            <person name="Nardi F."/>
        </authorList>
    </citation>
    <scope>NUCLEOTIDE SEQUENCE [LARGE SCALE GENOMIC DNA]</scope>
    <source>
        <strain evidence="1">DMR45628</strain>
    </source>
</reference>
<name>A0AAW1GCD4_POPJA</name>
<dbReference type="EMBL" id="JASPKY010004008">
    <property type="protein sequence ID" value="KAK9660852.1"/>
    <property type="molecule type" value="Genomic_DNA"/>
</dbReference>
<dbReference type="SUPFAM" id="SSF56954">
    <property type="entry name" value="Outer membrane efflux proteins (OEP)"/>
    <property type="match status" value="2"/>
</dbReference>
<dbReference type="Gene3D" id="1.20.1600.10">
    <property type="entry name" value="Outer membrane efflux proteins (OEP)"/>
    <property type="match status" value="2"/>
</dbReference>
<evidence type="ECO:0000313" key="1">
    <source>
        <dbReference type="EMBL" id="KAK9660852.1"/>
    </source>
</evidence>
<sequence>QSAHIRLKESFEQLRTQQKSVELATQNYDVVNNRYNNDLALLTDMLDASNTKLSDDVVYNRYNNDLALLTDMLDASNTKLSAELQFVNLQRKAHESYALAMENVEVAVQSAHIRLKESFEQLRTQQKSVELAVQSAHIRLKESFEQLRTQQKSVELATQNYDVVNNRQQIQQRPGATHRHARCQQYKAQRGASVCKPANKHHLQLL</sequence>
<feature type="non-terminal residue" evidence="1">
    <location>
        <position position="1"/>
    </location>
</feature>
<protein>
    <submittedName>
        <fullName evidence="1">Uncharacterized protein</fullName>
    </submittedName>
</protein>
<accession>A0AAW1GCD4</accession>
<comment type="caution">
    <text evidence="1">The sequence shown here is derived from an EMBL/GenBank/DDBJ whole genome shotgun (WGS) entry which is preliminary data.</text>
</comment>
<organism evidence="1 2">
    <name type="scientific">Popillia japonica</name>
    <name type="common">Japanese beetle</name>
    <dbReference type="NCBI Taxonomy" id="7064"/>
    <lineage>
        <taxon>Eukaryota</taxon>
        <taxon>Metazoa</taxon>
        <taxon>Ecdysozoa</taxon>
        <taxon>Arthropoda</taxon>
        <taxon>Hexapoda</taxon>
        <taxon>Insecta</taxon>
        <taxon>Pterygota</taxon>
        <taxon>Neoptera</taxon>
        <taxon>Endopterygota</taxon>
        <taxon>Coleoptera</taxon>
        <taxon>Polyphaga</taxon>
        <taxon>Scarabaeiformia</taxon>
        <taxon>Scarabaeidae</taxon>
        <taxon>Rutelinae</taxon>
        <taxon>Popillia</taxon>
    </lineage>
</organism>
<dbReference type="AlphaFoldDB" id="A0AAW1GCD4"/>
<proteinExistence type="predicted"/>
<dbReference type="Proteomes" id="UP001458880">
    <property type="component" value="Unassembled WGS sequence"/>
</dbReference>
<gene>
    <name evidence="1" type="ORF">QE152_g41458</name>
</gene>
<evidence type="ECO:0000313" key="2">
    <source>
        <dbReference type="Proteomes" id="UP001458880"/>
    </source>
</evidence>